<sequence length="231" mass="26394">MGIIAYRRENRTWVQSRLMNLTWFDVVARPAASPMLNRFHPYKPPAQRRSISIGRHKKCVVSVQWAYDTSTCDPDHPIMYAALPMSPAQLGAYVRHALSNSSCHTHIRNDSLEVRKEYIASIHQKAGERSVTLKSQLKAEFGVEADKVLNSHSVTRISSTFDCLRLSKAKMIDRRAMDIHVGYDASNDELGRAVLEMFDRPLLKQAAFDAQWSYLVQLMPYLEPAILDAWF</sequence>
<reference evidence="1 2" key="1">
    <citation type="submission" date="2019-07" db="EMBL/GenBank/DDBJ databases">
        <title>Whole genome shotgun sequence of Acetobacter tropicalis NBRC 16470.</title>
        <authorList>
            <person name="Hosoyama A."/>
            <person name="Uohara A."/>
            <person name="Ohji S."/>
            <person name="Ichikawa N."/>
        </authorList>
    </citation>
    <scope>NUCLEOTIDE SEQUENCE [LARGE SCALE GENOMIC DNA]</scope>
    <source>
        <strain evidence="1 2">NBRC 16470</strain>
    </source>
</reference>
<evidence type="ECO:0000313" key="2">
    <source>
        <dbReference type="Proteomes" id="UP000321800"/>
    </source>
</evidence>
<dbReference type="Proteomes" id="UP000321800">
    <property type="component" value="Unassembled WGS sequence"/>
</dbReference>
<dbReference type="EMBL" id="BJVR01000012">
    <property type="protein sequence ID" value="GEL50471.1"/>
    <property type="molecule type" value="Genomic_DNA"/>
</dbReference>
<proteinExistence type="predicted"/>
<protein>
    <submittedName>
        <fullName evidence="1">Uncharacterized protein</fullName>
    </submittedName>
</protein>
<dbReference type="AlphaFoldDB" id="A0A511FNE3"/>
<name>A0A511FNE3_9PROT</name>
<dbReference type="Gene3D" id="3.40.1590.10">
    <property type="entry name" value="NMB0488-like"/>
    <property type="match status" value="1"/>
</dbReference>
<accession>A0A511FNE3</accession>
<dbReference type="SUPFAM" id="SSF160207">
    <property type="entry name" value="NMB0488-like"/>
    <property type="match status" value="1"/>
</dbReference>
<dbReference type="InterPro" id="IPR037891">
    <property type="entry name" value="Cdil-like_sf"/>
</dbReference>
<organism evidence="1 2">
    <name type="scientific">Acetobacter tropicalis</name>
    <dbReference type="NCBI Taxonomy" id="104102"/>
    <lineage>
        <taxon>Bacteria</taxon>
        <taxon>Pseudomonadati</taxon>
        <taxon>Pseudomonadota</taxon>
        <taxon>Alphaproteobacteria</taxon>
        <taxon>Acetobacterales</taxon>
        <taxon>Acetobacteraceae</taxon>
        <taxon>Acetobacter</taxon>
    </lineage>
</organism>
<comment type="caution">
    <text evidence="1">The sequence shown here is derived from an EMBL/GenBank/DDBJ whole genome shotgun (WGS) entry which is preliminary data.</text>
</comment>
<evidence type="ECO:0000313" key="1">
    <source>
        <dbReference type="EMBL" id="GEL50471.1"/>
    </source>
</evidence>
<gene>
    <name evidence="1" type="ORF">ATR01nite_15460</name>
</gene>